<reference evidence="5" key="1">
    <citation type="submission" date="2020-04" db="EMBL/GenBank/DDBJ databases">
        <authorList>
            <person name="Alioto T."/>
            <person name="Alioto T."/>
            <person name="Gomez Garrido J."/>
        </authorList>
    </citation>
    <scope>NUCLEOTIDE SEQUENCE</scope>
    <source>
        <strain evidence="5">A484AB</strain>
    </source>
</reference>
<protein>
    <submittedName>
        <fullName evidence="5">Tyrosine kinase</fullName>
    </submittedName>
</protein>
<dbReference type="InterPro" id="IPR051681">
    <property type="entry name" value="Ser/Thr_Kinases-Pseudokinases"/>
</dbReference>
<comment type="caution">
    <text evidence="5">The sequence shown here is derived from an EMBL/GenBank/DDBJ whole genome shotgun (WGS) entry which is preliminary data.</text>
</comment>
<dbReference type="PROSITE" id="PS00107">
    <property type="entry name" value="PROTEIN_KINASE_ATP"/>
    <property type="match status" value="1"/>
</dbReference>
<accession>A0A7D9IPJ8</accession>
<dbReference type="SUPFAM" id="SSF56112">
    <property type="entry name" value="Protein kinase-like (PK-like)"/>
    <property type="match status" value="1"/>
</dbReference>
<keyword evidence="3" id="KW-0723">Serine/threonine-protein kinase</keyword>
<dbReference type="SMART" id="SM00220">
    <property type="entry name" value="S_TKc"/>
    <property type="match status" value="1"/>
</dbReference>
<evidence type="ECO:0000313" key="6">
    <source>
        <dbReference type="Proteomes" id="UP001152795"/>
    </source>
</evidence>
<evidence type="ECO:0000256" key="1">
    <source>
        <dbReference type="ARBA" id="ARBA00022741"/>
    </source>
</evidence>
<dbReference type="InterPro" id="IPR017441">
    <property type="entry name" value="Protein_kinase_ATP_BS"/>
</dbReference>
<dbReference type="PROSITE" id="PS00108">
    <property type="entry name" value="PROTEIN_KINASE_ST"/>
    <property type="match status" value="1"/>
</dbReference>
<proteinExistence type="inferred from homology"/>
<evidence type="ECO:0000256" key="3">
    <source>
        <dbReference type="RuleBase" id="RU000304"/>
    </source>
</evidence>
<keyword evidence="1 3" id="KW-0547">Nucleotide-binding</keyword>
<dbReference type="AlphaFoldDB" id="A0A7D9IPJ8"/>
<dbReference type="Pfam" id="PF00069">
    <property type="entry name" value="Pkinase"/>
    <property type="match status" value="1"/>
</dbReference>
<dbReference type="PANTHER" id="PTHR44329">
    <property type="entry name" value="SERINE/THREONINE-PROTEIN KINASE TNNI3K-RELATED"/>
    <property type="match status" value="1"/>
</dbReference>
<dbReference type="InterPro" id="IPR008271">
    <property type="entry name" value="Ser/Thr_kinase_AS"/>
</dbReference>
<dbReference type="PROSITE" id="PS50011">
    <property type="entry name" value="PROTEIN_KINASE_DOM"/>
    <property type="match status" value="1"/>
</dbReference>
<dbReference type="Gene3D" id="3.30.200.20">
    <property type="entry name" value="Phosphorylase Kinase, domain 1"/>
    <property type="match status" value="1"/>
</dbReference>
<name>A0A7D9IPJ8_PARCT</name>
<dbReference type="Gene3D" id="1.10.510.10">
    <property type="entry name" value="Transferase(Phosphotransferase) domain 1"/>
    <property type="match status" value="1"/>
</dbReference>
<evidence type="ECO:0000256" key="4">
    <source>
        <dbReference type="SAM" id="MobiDB-lite"/>
    </source>
</evidence>
<keyword evidence="2 3" id="KW-0067">ATP-binding</keyword>
<dbReference type="Proteomes" id="UP001152795">
    <property type="component" value="Unassembled WGS sequence"/>
</dbReference>
<sequence length="482" mass="54501">MFKIPSLKKASSKRRICEDLPPFDFGSLEAKEQIGYGSYGVVYKALHQKELVVAKKLIGESAEEESCFIKEARLMYSLKHENIVGFKSFSSSPCAILMEYLCFDFSLFEISKQLSNLVEFLNYIDKIDAFTYFENDLILKMGYQISKGLEYLHSKGVAHRDLKAKNILVSNQHYCNLADEQLRFKVFSERPVICKLADFGESRSHLIQTAAVLHSKTKNIDRDAQISYRSQVCNNPSLSAAEITPSKSLRSKSLNSSTQIEPFKDKQKQVAVIDLTGELNQGREKREKEQTVDVELMMNEANEQERYAQMSCRSEPCNSTLLSAAEITPSKSLRSKSLNSSTQKKRPRSIDSDSDDPDDGSDGRGIEQEEEVSYYDGDLLMPIFSSKRDVLSPIDTIRVLTSVGNTVSSSRVCQRQPIGISRHSTFIMDLHSLKSVNDIRCDDIGSWLNNSCNKYKFVQVDGECKLVDKKNQTNTTQTKLVH</sequence>
<keyword evidence="6" id="KW-1185">Reference proteome</keyword>
<keyword evidence="5" id="KW-0808">Transferase</keyword>
<dbReference type="EMBL" id="CACRXK020007293">
    <property type="protein sequence ID" value="CAB4011863.1"/>
    <property type="molecule type" value="Genomic_DNA"/>
</dbReference>
<dbReference type="InterPro" id="IPR011009">
    <property type="entry name" value="Kinase-like_dom_sf"/>
</dbReference>
<dbReference type="InterPro" id="IPR000719">
    <property type="entry name" value="Prot_kinase_dom"/>
</dbReference>
<dbReference type="GO" id="GO:0004674">
    <property type="term" value="F:protein serine/threonine kinase activity"/>
    <property type="evidence" value="ECO:0007669"/>
    <property type="project" value="UniProtKB-KW"/>
</dbReference>
<gene>
    <name evidence="5" type="ORF">PACLA_8A065875</name>
</gene>
<evidence type="ECO:0000313" key="5">
    <source>
        <dbReference type="EMBL" id="CAB4011863.1"/>
    </source>
</evidence>
<evidence type="ECO:0000256" key="2">
    <source>
        <dbReference type="ARBA" id="ARBA00022840"/>
    </source>
</evidence>
<feature type="region of interest" description="Disordered" evidence="4">
    <location>
        <begin position="326"/>
        <end position="370"/>
    </location>
</feature>
<organism evidence="5 6">
    <name type="scientific">Paramuricea clavata</name>
    <name type="common">Red gorgonian</name>
    <name type="synonym">Violescent sea-whip</name>
    <dbReference type="NCBI Taxonomy" id="317549"/>
    <lineage>
        <taxon>Eukaryota</taxon>
        <taxon>Metazoa</taxon>
        <taxon>Cnidaria</taxon>
        <taxon>Anthozoa</taxon>
        <taxon>Octocorallia</taxon>
        <taxon>Malacalcyonacea</taxon>
        <taxon>Plexauridae</taxon>
        <taxon>Paramuricea</taxon>
    </lineage>
</organism>
<comment type="similarity">
    <text evidence="3">Belongs to the protein kinase superfamily.</text>
</comment>
<feature type="compositionally biased region" description="Low complexity" evidence="4">
    <location>
        <begin position="330"/>
        <end position="341"/>
    </location>
</feature>
<dbReference type="OrthoDB" id="5987198at2759"/>
<keyword evidence="5" id="KW-0418">Kinase</keyword>
<dbReference type="GO" id="GO:0005524">
    <property type="term" value="F:ATP binding"/>
    <property type="evidence" value="ECO:0007669"/>
    <property type="project" value="UniProtKB-UniRule"/>
</dbReference>